<reference evidence="1 2" key="1">
    <citation type="journal article" date="2014" name="Genome Biol. Evol.">
        <title>The genome of the myxosporean Thelohanellus kitauei shows adaptations to nutrient acquisition within its fish host.</title>
        <authorList>
            <person name="Yang Y."/>
            <person name="Xiong J."/>
            <person name="Zhou Z."/>
            <person name="Huo F."/>
            <person name="Miao W."/>
            <person name="Ran C."/>
            <person name="Liu Y."/>
            <person name="Zhang J."/>
            <person name="Feng J."/>
            <person name="Wang M."/>
            <person name="Wang M."/>
            <person name="Wang L."/>
            <person name="Yao B."/>
        </authorList>
    </citation>
    <scope>NUCLEOTIDE SEQUENCE [LARGE SCALE GENOMIC DNA]</scope>
    <source>
        <strain evidence="1">Wuqing</strain>
    </source>
</reference>
<evidence type="ECO:0000313" key="1">
    <source>
        <dbReference type="EMBL" id="KII71795.1"/>
    </source>
</evidence>
<organism evidence="1 2">
    <name type="scientific">Thelohanellus kitauei</name>
    <name type="common">Myxosporean</name>
    <dbReference type="NCBI Taxonomy" id="669202"/>
    <lineage>
        <taxon>Eukaryota</taxon>
        <taxon>Metazoa</taxon>
        <taxon>Cnidaria</taxon>
        <taxon>Myxozoa</taxon>
        <taxon>Myxosporea</taxon>
        <taxon>Bivalvulida</taxon>
        <taxon>Platysporina</taxon>
        <taxon>Myxobolidae</taxon>
        <taxon>Thelohanellus</taxon>
    </lineage>
</organism>
<dbReference type="Proteomes" id="UP000031668">
    <property type="component" value="Unassembled WGS sequence"/>
</dbReference>
<dbReference type="EMBL" id="JWZT01001610">
    <property type="protein sequence ID" value="KII71795.1"/>
    <property type="molecule type" value="Genomic_DNA"/>
</dbReference>
<dbReference type="AlphaFoldDB" id="A0A0C2N650"/>
<accession>A0A0C2N650</accession>
<evidence type="ECO:0000313" key="2">
    <source>
        <dbReference type="Proteomes" id="UP000031668"/>
    </source>
</evidence>
<sequence length="107" mass="12273">MSVEKRPLYLPPLAFHVLCMGTSVRIPEIIRVVDRKMLIVVPPVQCPVGTPAVRYDCCSRQDVFYYYRDNGVTVSLIHWYQKTLPTFPAISTKNRLTLHKPPAIVFV</sequence>
<gene>
    <name evidence="1" type="ORF">RF11_01338</name>
</gene>
<comment type="caution">
    <text evidence="1">The sequence shown here is derived from an EMBL/GenBank/DDBJ whole genome shotgun (WGS) entry which is preliminary data.</text>
</comment>
<proteinExistence type="predicted"/>
<keyword evidence="2" id="KW-1185">Reference proteome</keyword>
<protein>
    <submittedName>
        <fullName evidence="1">Uncharacterized protein</fullName>
    </submittedName>
</protein>
<name>A0A0C2N650_THEKT</name>